<dbReference type="InterPro" id="IPR009628">
    <property type="entry name" value="Phage_tape_measure_N"/>
</dbReference>
<keyword evidence="2" id="KW-0812">Transmembrane</keyword>
<reference evidence="4 5" key="1">
    <citation type="submission" date="2020-08" db="EMBL/GenBank/DDBJ databases">
        <title>Genomic Encyclopedia of Type Strains, Phase IV (KMG-IV): sequencing the most valuable type-strain genomes for metagenomic binning, comparative biology and taxonomic classification.</title>
        <authorList>
            <person name="Goeker M."/>
        </authorList>
    </citation>
    <scope>NUCLEOTIDE SEQUENCE [LARGE SCALE GENOMIC DNA]</scope>
    <source>
        <strain evidence="4 5">DSM 101806</strain>
    </source>
</reference>
<evidence type="ECO:0000313" key="5">
    <source>
        <dbReference type="Proteomes" id="UP000557392"/>
    </source>
</evidence>
<proteinExistence type="predicted"/>
<name>A0A7W6JUH2_9SPHN</name>
<feature type="transmembrane region" description="Helical" evidence="2">
    <location>
        <begin position="199"/>
        <end position="222"/>
    </location>
</feature>
<keyword evidence="2" id="KW-0472">Membrane</keyword>
<feature type="coiled-coil region" evidence="1">
    <location>
        <begin position="537"/>
        <end position="570"/>
    </location>
</feature>
<feature type="domain" description="Bacteriophage tail tape measure N-terminal" evidence="3">
    <location>
        <begin position="138"/>
        <end position="222"/>
    </location>
</feature>
<feature type="transmembrane region" description="Helical" evidence="2">
    <location>
        <begin position="242"/>
        <end position="261"/>
    </location>
</feature>
<evidence type="ECO:0000256" key="1">
    <source>
        <dbReference type="SAM" id="Coils"/>
    </source>
</evidence>
<evidence type="ECO:0000313" key="4">
    <source>
        <dbReference type="EMBL" id="MBB4099783.1"/>
    </source>
</evidence>
<dbReference type="EMBL" id="JACIEH010000003">
    <property type="protein sequence ID" value="MBB4099783.1"/>
    <property type="molecule type" value="Genomic_DNA"/>
</dbReference>
<accession>A0A7W6JUH2</accession>
<dbReference type="AlphaFoldDB" id="A0A7W6JUH2"/>
<dbReference type="Pfam" id="PF06791">
    <property type="entry name" value="TMP_2"/>
    <property type="match status" value="1"/>
</dbReference>
<evidence type="ECO:0000259" key="3">
    <source>
        <dbReference type="Pfam" id="PF06791"/>
    </source>
</evidence>
<protein>
    <recommendedName>
        <fullName evidence="3">Bacteriophage tail tape measure N-terminal domain-containing protein</fullName>
    </recommendedName>
</protein>
<feature type="transmembrane region" description="Helical" evidence="2">
    <location>
        <begin position="299"/>
        <end position="320"/>
    </location>
</feature>
<keyword evidence="1" id="KW-0175">Coiled coil</keyword>
<evidence type="ECO:0000256" key="2">
    <source>
        <dbReference type="SAM" id="Phobius"/>
    </source>
</evidence>
<organism evidence="4 5">
    <name type="scientific">Sphingomonas kyeonggiensis</name>
    <dbReference type="NCBI Taxonomy" id="1268553"/>
    <lineage>
        <taxon>Bacteria</taxon>
        <taxon>Pseudomonadati</taxon>
        <taxon>Pseudomonadota</taxon>
        <taxon>Alphaproteobacteria</taxon>
        <taxon>Sphingomonadales</taxon>
        <taxon>Sphingomonadaceae</taxon>
        <taxon>Sphingomonas</taxon>
    </lineage>
</organism>
<keyword evidence="2" id="KW-1133">Transmembrane helix</keyword>
<dbReference type="RefSeq" id="WP_183999146.1">
    <property type="nucleotide sequence ID" value="NZ_JACIEH010000003.1"/>
</dbReference>
<sequence>MDLAALNLSIDSSDVVKATENLDKFSAAAAKAGASTKQGSIARLAQDYTRAAEKIGQYSNAAMRAAAANDNVAAASKAAAAANDQVAATTARATSAANQAAAATERHASWLDRLIAKLRGIRPAADSAAAGIRSTVVAANDSAGALKANVGNIASQFQDVIVTAGMGMNPLMIALQQGTQLASVFAQAGGNAFKTLGGAILSVISPTSLLTIGLVALTAAGLQMVNWTKLAQFGLNGLANALQAAAPYAAGLGAVLTLAFAPQILRAIVTVAVAIGTTLYAAIVKATAAMVAFALANPFTAVVLAVAAVTAAVVLAGKAFGKDFVTPIRDGINFIVGGFVGAFQAIQKTWKLLPAAIGDAVIQAANTVIRTVDDMVNKAVDRLNGLIGGLPFGIGGKLQIGFRANSGQLNNPYGGSLTNVGGIAKDSITAAQKIDYVGKAIAGVNSLAASGAAQLREWAKALSAGGDKSKTGGAGADAAKISEEARALQERNRATEQYIANLTEEVAKIGLSDQALRQYEVTQALARATTDAQREAITKLSEAREKALKTLRQQQEVEAAQKSLDDARRNMASGIDVELRVMGLVGAEREREILRIQRQIAMSDLLAKIKKAEADGNIALADTYRQLAEVTDQEFSKRVRAVDGAEAIDRQRKAIESAREVTKGFFTDWFNGVREGENVFKSFERAVTNALNRIIDKLIEAAIEQMFFNSIAGLFGGGGAASGLGALGSTLGKLFADGGAFGTAQRYAHGGAFDHAQRFANGGTFTNRVITEPTLFRFAKGAKLGEMGEAGPEAVMPLSRDGNGRLGIAAHGGGGKPAIRMGDIHIHNSLAGAIGPEGLAVALRQSGEHTVAQIRRDLESMLHELDQNGVLR</sequence>
<dbReference type="Proteomes" id="UP000557392">
    <property type="component" value="Unassembled WGS sequence"/>
</dbReference>
<comment type="caution">
    <text evidence="4">The sequence shown here is derived from an EMBL/GenBank/DDBJ whole genome shotgun (WGS) entry which is preliminary data.</text>
</comment>
<keyword evidence="5" id="KW-1185">Reference proteome</keyword>
<gene>
    <name evidence="4" type="ORF">GGR46_003355</name>
</gene>
<feature type="coiled-coil region" evidence="1">
    <location>
        <begin position="478"/>
        <end position="505"/>
    </location>
</feature>
<feature type="transmembrane region" description="Helical" evidence="2">
    <location>
        <begin position="268"/>
        <end position="293"/>
    </location>
</feature>